<dbReference type="WBParaSite" id="EVEC_0001082601-mRNA-1">
    <property type="protein sequence ID" value="EVEC_0001082601-mRNA-1"/>
    <property type="gene ID" value="EVEC_0001082601"/>
</dbReference>
<dbReference type="Pfam" id="PF01556">
    <property type="entry name" value="DnaJ_C"/>
    <property type="match status" value="1"/>
</dbReference>
<evidence type="ECO:0000256" key="6">
    <source>
        <dbReference type="ARBA" id="ARBA00023273"/>
    </source>
</evidence>
<comment type="subcellular location">
    <subcellularLocation>
        <location evidence="1">Cell projection</location>
        <location evidence="1">Cilium</location>
        <location evidence="1">Flagellum</location>
    </subcellularLocation>
</comment>
<dbReference type="FunFam" id="2.60.260.20:FF:000002">
    <property type="entry name" value="Dnaj homolog subfamily b member"/>
    <property type="match status" value="1"/>
</dbReference>
<dbReference type="InterPro" id="IPR018253">
    <property type="entry name" value="DnaJ_domain_CS"/>
</dbReference>
<proteinExistence type="predicted"/>
<dbReference type="GO" id="GO:0036126">
    <property type="term" value="C:sperm flagellum"/>
    <property type="evidence" value="ECO:0007669"/>
    <property type="project" value="UniProtKB-ARBA"/>
</dbReference>
<dbReference type="PROSITE" id="PS00636">
    <property type="entry name" value="DNAJ_1"/>
    <property type="match status" value="1"/>
</dbReference>
<feature type="domain" description="J" evidence="14">
    <location>
        <begin position="4"/>
        <end position="68"/>
    </location>
</feature>
<dbReference type="InterPro" id="IPR002939">
    <property type="entry name" value="DnaJ_C"/>
</dbReference>
<dbReference type="InterPro" id="IPR008971">
    <property type="entry name" value="HSP40/DnaJ_pept-bd"/>
</dbReference>
<dbReference type="Pfam" id="PF00226">
    <property type="entry name" value="DnaJ"/>
    <property type="match status" value="1"/>
</dbReference>
<dbReference type="GO" id="GO:0051082">
    <property type="term" value="F:unfolded protein binding"/>
    <property type="evidence" value="ECO:0007669"/>
    <property type="project" value="InterPro"/>
</dbReference>
<dbReference type="OrthoDB" id="550424at2759"/>
<evidence type="ECO:0000256" key="2">
    <source>
        <dbReference type="ARBA" id="ARBA00022794"/>
    </source>
</evidence>
<sequence length="334" mass="37223">MGKDYYKVLGIARGATEDEIKKAYRKMALKYHPDKNKEPGAEAKFKDVAEAYDVLSDPKKKEIYDKYGEDGLKAGEGGPGAGGFHYEFHTCFDFRGDPMRMFAQFFGGEDPFTAFFNTGGSGIFTTGGTDDFHLFGGGMPFGMSGATHGRRQRQDPTVQHELLVSLEDIYKGCTKKMKITRKVLNPDQQSSHIEDKVLTINIKPGWKSGTKITFPKEGDQNPGRIPADIVFVIKDKPHPRFKREGCDIRYVHKISLRDALCGTSISIPSLDGTTIPIRITEVVRPNTSRRISGKGLPNPKSPGRYGDLIVEFDVRFPEVVTPEMKELLRDVLPA</sequence>
<evidence type="ECO:0000256" key="10">
    <source>
        <dbReference type="ARBA" id="ARBA00075378"/>
    </source>
</evidence>
<keyword evidence="2" id="KW-0970">Cilium biogenesis/degradation</keyword>
<dbReference type="CDD" id="cd06257">
    <property type="entry name" value="DnaJ"/>
    <property type="match status" value="1"/>
</dbReference>
<comment type="subunit">
    <text evidence="8">Homodimer. Component of the axonemal radial spoke complex 1 (RS1), at least composed of spoke head proteins RSPH1, RSPH3, RSPH9 and the cilia-specific component RSPH4A or sperm-specific component RSPH6A, spoke stalk proteins RSPH14, DNAJB13, DYDC1, ROPN1L and NME5, and the anchor protein IQUB. Interacts with SUN5. Interacts with IQUB.</text>
</comment>
<name>A0A0N4VJ05_ENTVE</name>
<dbReference type="SUPFAM" id="SSF49493">
    <property type="entry name" value="HSP40/DnaJ peptide-binding domain"/>
    <property type="match status" value="2"/>
</dbReference>
<dbReference type="PROSITE" id="PS50076">
    <property type="entry name" value="DNAJ_2"/>
    <property type="match status" value="1"/>
</dbReference>
<dbReference type="GO" id="GO:0005829">
    <property type="term" value="C:cytosol"/>
    <property type="evidence" value="ECO:0007669"/>
    <property type="project" value="TreeGrafter"/>
</dbReference>
<evidence type="ECO:0000313" key="15">
    <source>
        <dbReference type="EMBL" id="VDD95400.1"/>
    </source>
</evidence>
<evidence type="ECO:0000256" key="12">
    <source>
        <dbReference type="ARBA" id="ARBA00080190"/>
    </source>
</evidence>
<dbReference type="InterPro" id="IPR051339">
    <property type="entry name" value="DnaJ_subfamily_B"/>
</dbReference>
<keyword evidence="16" id="KW-1185">Reference proteome</keyword>
<evidence type="ECO:0000256" key="11">
    <source>
        <dbReference type="ARBA" id="ARBA00078669"/>
    </source>
</evidence>
<keyword evidence="6" id="KW-0966">Cell projection</keyword>
<reference evidence="17" key="1">
    <citation type="submission" date="2017-02" db="UniProtKB">
        <authorList>
            <consortium name="WormBaseParasite"/>
        </authorList>
    </citation>
    <scope>IDENTIFICATION</scope>
</reference>
<evidence type="ECO:0000256" key="5">
    <source>
        <dbReference type="ARBA" id="ARBA00023186"/>
    </source>
</evidence>
<dbReference type="Gene3D" id="2.60.260.20">
    <property type="entry name" value="Urease metallochaperone UreE, N-terminal domain"/>
    <property type="match status" value="2"/>
</dbReference>
<protein>
    <recommendedName>
        <fullName evidence="9">DnaJ homolog subfamily B member 13</fullName>
    </recommendedName>
    <alternativeName>
        <fullName evidence="12">Testis and spermatogenesis cell-related protein 6</fullName>
    </alternativeName>
    <alternativeName>
        <fullName evidence="13">Testis spermatocyte apoptosis-related gene 6 protein</fullName>
    </alternativeName>
    <alternativeName>
        <fullName evidence="10">Testis spermatogenesis apoptosis-related gene 3 protein</fullName>
    </alternativeName>
    <alternativeName>
        <fullName evidence="11">Testis spermatogenesis apoptosis-related gene 6 protein</fullName>
    </alternativeName>
</protein>
<evidence type="ECO:0000313" key="17">
    <source>
        <dbReference type="WBParaSite" id="EVEC_0001082601-mRNA-1"/>
    </source>
</evidence>
<dbReference type="SUPFAM" id="SSF46565">
    <property type="entry name" value="Chaperone J-domain"/>
    <property type="match status" value="1"/>
</dbReference>
<evidence type="ECO:0000256" key="9">
    <source>
        <dbReference type="ARBA" id="ARBA00071910"/>
    </source>
</evidence>
<dbReference type="FunFam" id="2.60.260.20:FF:000006">
    <property type="entry name" value="DnaJ subfamily B member 13"/>
    <property type="match status" value="1"/>
</dbReference>
<reference evidence="15 16" key="2">
    <citation type="submission" date="2018-10" db="EMBL/GenBank/DDBJ databases">
        <authorList>
            <consortium name="Pathogen Informatics"/>
        </authorList>
    </citation>
    <scope>NUCLEOTIDE SEQUENCE [LARGE SCALE GENOMIC DNA]</scope>
</reference>
<evidence type="ECO:0000256" key="13">
    <source>
        <dbReference type="ARBA" id="ARBA00081125"/>
    </source>
</evidence>
<keyword evidence="3" id="KW-0282">Flagellum</keyword>
<keyword evidence="4" id="KW-0969">Cilium</keyword>
<accession>A0A0N4VJ05</accession>
<evidence type="ECO:0000256" key="1">
    <source>
        <dbReference type="ARBA" id="ARBA00004230"/>
    </source>
</evidence>
<dbReference type="GO" id="GO:0006457">
    <property type="term" value="P:protein folding"/>
    <property type="evidence" value="ECO:0007669"/>
    <property type="project" value="InterPro"/>
</dbReference>
<dbReference type="Proteomes" id="UP000274131">
    <property type="component" value="Unassembled WGS sequence"/>
</dbReference>
<evidence type="ECO:0000256" key="4">
    <source>
        <dbReference type="ARBA" id="ARBA00023069"/>
    </source>
</evidence>
<keyword evidence="5" id="KW-0143">Chaperone</keyword>
<dbReference type="PRINTS" id="PR00625">
    <property type="entry name" value="JDOMAIN"/>
</dbReference>
<dbReference type="GO" id="GO:0030030">
    <property type="term" value="P:cell projection organization"/>
    <property type="evidence" value="ECO:0007669"/>
    <property type="project" value="UniProtKB-KW"/>
</dbReference>
<dbReference type="Gene3D" id="1.10.287.110">
    <property type="entry name" value="DnaJ domain"/>
    <property type="match status" value="1"/>
</dbReference>
<comment type="function">
    <text evidence="7">Functions as part of axonemal radial spoke complexes that play an important part in the motility of sperm and cilia.</text>
</comment>
<dbReference type="GO" id="GO:0051087">
    <property type="term" value="F:protein-folding chaperone binding"/>
    <property type="evidence" value="ECO:0007669"/>
    <property type="project" value="TreeGrafter"/>
</dbReference>
<evidence type="ECO:0000256" key="3">
    <source>
        <dbReference type="ARBA" id="ARBA00022846"/>
    </source>
</evidence>
<dbReference type="InterPro" id="IPR001623">
    <property type="entry name" value="DnaJ_domain"/>
</dbReference>
<organism evidence="17">
    <name type="scientific">Enterobius vermicularis</name>
    <name type="common">Human pinworm</name>
    <dbReference type="NCBI Taxonomy" id="51028"/>
    <lineage>
        <taxon>Eukaryota</taxon>
        <taxon>Metazoa</taxon>
        <taxon>Ecdysozoa</taxon>
        <taxon>Nematoda</taxon>
        <taxon>Chromadorea</taxon>
        <taxon>Rhabditida</taxon>
        <taxon>Spirurina</taxon>
        <taxon>Oxyuridomorpha</taxon>
        <taxon>Oxyuroidea</taxon>
        <taxon>Oxyuridae</taxon>
        <taxon>Enterobius</taxon>
    </lineage>
</organism>
<gene>
    <name evidence="15" type="ORF">EVEC_LOCUS10151</name>
</gene>
<dbReference type="CDD" id="cd10747">
    <property type="entry name" value="DnaJ_C"/>
    <property type="match status" value="1"/>
</dbReference>
<dbReference type="PANTHER" id="PTHR24078:SF553">
    <property type="entry name" value="DNAJ HOMOLOG SUBFAMILY B MEMBER 5"/>
    <property type="match status" value="1"/>
</dbReference>
<dbReference type="STRING" id="51028.A0A0N4VJ05"/>
<dbReference type="GO" id="GO:0007017">
    <property type="term" value="P:microtubule-based process"/>
    <property type="evidence" value="ECO:0007669"/>
    <property type="project" value="UniProtKB-ARBA"/>
</dbReference>
<evidence type="ECO:0000256" key="7">
    <source>
        <dbReference type="ARBA" id="ARBA00056649"/>
    </source>
</evidence>
<dbReference type="EMBL" id="UXUI01010587">
    <property type="protein sequence ID" value="VDD95400.1"/>
    <property type="molecule type" value="Genomic_DNA"/>
</dbReference>
<dbReference type="InterPro" id="IPR036869">
    <property type="entry name" value="J_dom_sf"/>
</dbReference>
<evidence type="ECO:0000313" key="16">
    <source>
        <dbReference type="Proteomes" id="UP000274131"/>
    </source>
</evidence>
<dbReference type="AlphaFoldDB" id="A0A0N4VJ05"/>
<evidence type="ECO:0000259" key="14">
    <source>
        <dbReference type="PROSITE" id="PS50076"/>
    </source>
</evidence>
<dbReference type="FunFam" id="1.10.287.110:FF:000033">
    <property type="entry name" value="dnaJ homolog subfamily B member 13"/>
    <property type="match status" value="1"/>
</dbReference>
<dbReference type="PANTHER" id="PTHR24078">
    <property type="entry name" value="DNAJ HOMOLOG SUBFAMILY C MEMBER"/>
    <property type="match status" value="1"/>
</dbReference>
<evidence type="ECO:0000256" key="8">
    <source>
        <dbReference type="ARBA" id="ARBA00064985"/>
    </source>
</evidence>
<dbReference type="SMART" id="SM00271">
    <property type="entry name" value="DnaJ"/>
    <property type="match status" value="1"/>
</dbReference>